<evidence type="ECO:0000256" key="2">
    <source>
        <dbReference type="ARBA" id="ARBA00023306"/>
    </source>
</evidence>
<dbReference type="PANTHER" id="PTHR28637">
    <property type="entry name" value="DNA REPLICATION FACTOR CDT1"/>
    <property type="match status" value="1"/>
</dbReference>
<feature type="compositionally biased region" description="Basic and acidic residues" evidence="3">
    <location>
        <begin position="52"/>
        <end position="63"/>
    </location>
</feature>
<dbReference type="GO" id="GO:0000278">
    <property type="term" value="P:mitotic cell cycle"/>
    <property type="evidence" value="ECO:0007669"/>
    <property type="project" value="TreeGrafter"/>
</dbReference>
<evidence type="ECO:0000259" key="4">
    <source>
        <dbReference type="SMART" id="SM01075"/>
    </source>
</evidence>
<dbReference type="CDD" id="cd08674">
    <property type="entry name" value="Cdt1_m"/>
    <property type="match status" value="1"/>
</dbReference>
<dbReference type="GO" id="GO:0030174">
    <property type="term" value="P:regulation of DNA-templated DNA replication initiation"/>
    <property type="evidence" value="ECO:0007669"/>
    <property type="project" value="InterPro"/>
</dbReference>
<comment type="similarity">
    <text evidence="1">Belongs to the Cdt1 family.</text>
</comment>
<evidence type="ECO:0000256" key="3">
    <source>
        <dbReference type="SAM" id="MobiDB-lite"/>
    </source>
</evidence>
<dbReference type="InterPro" id="IPR014939">
    <property type="entry name" value="CDT1_Gemini-bd-like"/>
</dbReference>
<dbReference type="InterPro" id="IPR038090">
    <property type="entry name" value="Cdt1_C_WH_dom_sf"/>
</dbReference>
<dbReference type="STRING" id="4615.A0A199VE45"/>
<keyword evidence="2" id="KW-0131">Cell cycle</keyword>
<dbReference type="Pfam" id="PF16679">
    <property type="entry name" value="CDT1_C"/>
    <property type="match status" value="1"/>
</dbReference>
<accession>A0A199VE45</accession>
<dbReference type="EMBL" id="LSRQ01002139">
    <property type="protein sequence ID" value="OAY75288.1"/>
    <property type="molecule type" value="Genomic_DNA"/>
</dbReference>
<comment type="caution">
    <text evidence="5">The sequence shown here is derived from an EMBL/GenBank/DDBJ whole genome shotgun (WGS) entry which is preliminary data.</text>
</comment>
<feature type="region of interest" description="Disordered" evidence="3">
    <location>
        <begin position="1"/>
        <end position="67"/>
    </location>
</feature>
<evidence type="ECO:0000313" key="6">
    <source>
        <dbReference type="Proteomes" id="UP000092600"/>
    </source>
</evidence>
<feature type="region of interest" description="Disordered" evidence="3">
    <location>
        <begin position="92"/>
        <end position="113"/>
    </location>
</feature>
<dbReference type="PANTHER" id="PTHR28637:SF13">
    <property type="entry name" value="EXPRESSED PROTEIN"/>
    <property type="match status" value="1"/>
</dbReference>
<dbReference type="GO" id="GO:0005634">
    <property type="term" value="C:nucleus"/>
    <property type="evidence" value="ECO:0007669"/>
    <property type="project" value="TreeGrafter"/>
</dbReference>
<dbReference type="SMART" id="SM01075">
    <property type="entry name" value="CDT1"/>
    <property type="match status" value="1"/>
</dbReference>
<evidence type="ECO:0000256" key="1">
    <source>
        <dbReference type="ARBA" id="ARBA00008356"/>
    </source>
</evidence>
<dbReference type="Proteomes" id="UP000092600">
    <property type="component" value="Unassembled WGS sequence"/>
</dbReference>
<protein>
    <submittedName>
        <fullName evidence="5">CDT1-like protein a, chloroplastic</fullName>
    </submittedName>
</protein>
<feature type="domain" description="CDT1 Geminin-binding" evidence="4">
    <location>
        <begin position="123"/>
        <end position="253"/>
    </location>
</feature>
<dbReference type="GO" id="GO:0000076">
    <property type="term" value="P:DNA replication checkpoint signaling"/>
    <property type="evidence" value="ECO:0007669"/>
    <property type="project" value="TreeGrafter"/>
</dbReference>
<dbReference type="InterPro" id="IPR045173">
    <property type="entry name" value="Cdt1"/>
</dbReference>
<dbReference type="Pfam" id="PF08839">
    <property type="entry name" value="CDT1"/>
    <property type="match status" value="1"/>
</dbReference>
<evidence type="ECO:0000313" key="5">
    <source>
        <dbReference type="EMBL" id="OAY75288.1"/>
    </source>
</evidence>
<feature type="compositionally biased region" description="Low complexity" evidence="3">
    <location>
        <begin position="92"/>
        <end position="105"/>
    </location>
</feature>
<proteinExistence type="inferred from homology"/>
<gene>
    <name evidence="5" type="ORF">ACMD2_25633</name>
</gene>
<dbReference type="SUPFAM" id="SSF46785">
    <property type="entry name" value="Winged helix' DNA-binding domain"/>
    <property type="match status" value="1"/>
</dbReference>
<dbReference type="InterPro" id="IPR032054">
    <property type="entry name" value="Cdt1_C"/>
</dbReference>
<organism evidence="5 6">
    <name type="scientific">Ananas comosus</name>
    <name type="common">Pineapple</name>
    <name type="synonym">Ananas ananas</name>
    <dbReference type="NCBI Taxonomy" id="4615"/>
    <lineage>
        <taxon>Eukaryota</taxon>
        <taxon>Viridiplantae</taxon>
        <taxon>Streptophyta</taxon>
        <taxon>Embryophyta</taxon>
        <taxon>Tracheophyta</taxon>
        <taxon>Spermatophyta</taxon>
        <taxon>Magnoliopsida</taxon>
        <taxon>Liliopsida</taxon>
        <taxon>Poales</taxon>
        <taxon>Bromeliaceae</taxon>
        <taxon>Bromelioideae</taxon>
        <taxon>Ananas</taxon>
    </lineage>
</organism>
<dbReference type="AlphaFoldDB" id="A0A199VE45"/>
<dbReference type="Gene3D" id="1.10.10.1420">
    <property type="entry name" value="DNA replication factor Cdt1, C-terminal WH domain"/>
    <property type="match status" value="1"/>
</dbReference>
<dbReference type="InterPro" id="IPR036390">
    <property type="entry name" value="WH_DNA-bd_sf"/>
</dbReference>
<dbReference type="GO" id="GO:0071163">
    <property type="term" value="P:DNA replication preinitiation complex assembly"/>
    <property type="evidence" value="ECO:0007669"/>
    <property type="project" value="InterPro"/>
</dbReference>
<sequence>MEHESSEENTPGQVRSRKVLPGMLVENDSVPADIQKMEVDMQDSGSNIESPTPEKPESRRKANLDSSLPRKLLMKDFELVNSHVAAVRRSTLLSSDDNSSSSGSSQGITHLQDKSLKEKSIELPEKLQTLITLFNRMESSIRLLRLRKKLPTFRNICTQVEILSKRKFLNSQLAQMKYLFPEAIQINKILVHDEKTLCMIPDMKITLMMNVVENRQTERSISMALCQAFQEKVSSFFIAHQEGTDIPEAMLPEPFNSGSFRNTLLEGSSAELPLPNSGDLASLNASHLPPSFRRLISQKVMATKTQRTQILASPALSESLCNDGEHIETRSPQKQDDHGSFSNIHIPATTLCTPAKVDSNLEKVIIETPAQQMPKRPVPTPDRKLVAEDEEELSEARLTTPARRSLIYSPSKTDGNKEEPVHQAVATKGSLLGEETSGLLTKSLPVEPDTVAGIFEEGNVSQVSIEKCVEKQACLPNIFDTICLITRSSNCSLITKQELVHKIISNNLEIEETGEVEEQLVMLERLAPDWICKKAVASGEFLYSINQISNLKTVRARIADGFY</sequence>
<dbReference type="GO" id="GO:0003677">
    <property type="term" value="F:DNA binding"/>
    <property type="evidence" value="ECO:0007669"/>
    <property type="project" value="InterPro"/>
</dbReference>
<reference evidence="5 6" key="1">
    <citation type="journal article" date="2016" name="DNA Res.">
        <title>The draft genome of MD-2 pineapple using hybrid error correction of long reads.</title>
        <authorList>
            <person name="Redwan R.M."/>
            <person name="Saidin A."/>
            <person name="Kumar S.V."/>
        </authorList>
    </citation>
    <scope>NUCLEOTIDE SEQUENCE [LARGE SCALE GENOMIC DNA]</scope>
    <source>
        <strain evidence="6">cv. MD2</strain>
        <tissue evidence="5">Leaf</tissue>
    </source>
</reference>
<dbReference type="GO" id="GO:0070182">
    <property type="term" value="F:DNA polymerase binding"/>
    <property type="evidence" value="ECO:0007669"/>
    <property type="project" value="TreeGrafter"/>
</dbReference>
<name>A0A199VE45_ANACO</name>